<keyword evidence="3" id="KW-0479">Metal-binding</keyword>
<proteinExistence type="inferred from homology"/>
<comment type="caution">
    <text evidence="8">The sequence shown here is derived from an EMBL/GenBank/DDBJ whole genome shotgun (WGS) entry which is preliminary data.</text>
</comment>
<evidence type="ECO:0000256" key="1">
    <source>
        <dbReference type="ARBA" id="ARBA00001954"/>
    </source>
</evidence>
<keyword evidence="4" id="KW-0223">Dioxygenase</keyword>
<evidence type="ECO:0000313" key="9">
    <source>
        <dbReference type="Proteomes" id="UP000192707"/>
    </source>
</evidence>
<dbReference type="InterPro" id="IPR003819">
    <property type="entry name" value="TauD/TfdA-like"/>
</dbReference>
<gene>
    <name evidence="8" type="ORF">BST14_23375</name>
</gene>
<dbReference type="PANTHER" id="PTHR43779">
    <property type="entry name" value="DIOXYGENASE RV0097-RELATED"/>
    <property type="match status" value="1"/>
</dbReference>
<dbReference type="AlphaFoldDB" id="A0A1W9Z7U3"/>
<evidence type="ECO:0000313" key="8">
    <source>
        <dbReference type="EMBL" id="ORA08807.1"/>
    </source>
</evidence>
<keyword evidence="6" id="KW-0408">Iron</keyword>
<dbReference type="OrthoDB" id="581608at2"/>
<dbReference type="Pfam" id="PF02668">
    <property type="entry name" value="TauD"/>
    <property type="match status" value="1"/>
</dbReference>
<feature type="domain" description="TauD/TfdA-like" evidence="7">
    <location>
        <begin position="6"/>
        <end position="267"/>
    </location>
</feature>
<comment type="cofactor">
    <cofactor evidence="1">
        <name>Fe(2+)</name>
        <dbReference type="ChEBI" id="CHEBI:29033"/>
    </cofactor>
</comment>
<evidence type="ECO:0000256" key="6">
    <source>
        <dbReference type="ARBA" id="ARBA00023004"/>
    </source>
</evidence>
<dbReference type="Gene3D" id="3.60.130.10">
    <property type="entry name" value="Clavaminate synthase-like"/>
    <property type="match status" value="1"/>
</dbReference>
<evidence type="ECO:0000256" key="3">
    <source>
        <dbReference type="ARBA" id="ARBA00022723"/>
    </source>
</evidence>
<dbReference type="RefSeq" id="WP_083066713.1">
    <property type="nucleotide sequence ID" value="NZ_MVHG01000088.1"/>
</dbReference>
<reference evidence="8 9" key="1">
    <citation type="submission" date="2016-12" db="EMBL/GenBank/DDBJ databases">
        <title>The new phylogeny of genus Mycobacterium.</title>
        <authorList>
            <person name="Tortoli E."/>
            <person name="Trovato A."/>
            <person name="Cirillo D.M."/>
        </authorList>
    </citation>
    <scope>NUCLEOTIDE SEQUENCE [LARGE SCALE GENOMIC DNA]</scope>
    <source>
        <strain evidence="8 9">DSM 45069</strain>
    </source>
</reference>
<dbReference type="PANTHER" id="PTHR43779:SF3">
    <property type="entry name" value="(3R)-3-[(CARBOXYMETHYL)AMINO]FATTY ACID OXYGENASE_DECARBOXYLASE"/>
    <property type="match status" value="1"/>
</dbReference>
<organism evidence="8 9">
    <name type="scientific">Mycobacterium arosiense ATCC BAA-1401 = DSM 45069</name>
    <dbReference type="NCBI Taxonomy" id="1265311"/>
    <lineage>
        <taxon>Bacteria</taxon>
        <taxon>Bacillati</taxon>
        <taxon>Actinomycetota</taxon>
        <taxon>Actinomycetes</taxon>
        <taxon>Mycobacteriales</taxon>
        <taxon>Mycobacteriaceae</taxon>
        <taxon>Mycobacterium</taxon>
        <taxon>Mycobacterium avium complex (MAC)</taxon>
    </lineage>
</organism>
<dbReference type="InterPro" id="IPR042098">
    <property type="entry name" value="TauD-like_sf"/>
</dbReference>
<evidence type="ECO:0000256" key="5">
    <source>
        <dbReference type="ARBA" id="ARBA00023002"/>
    </source>
</evidence>
<dbReference type="SUPFAM" id="SSF51197">
    <property type="entry name" value="Clavaminate synthase-like"/>
    <property type="match status" value="1"/>
</dbReference>
<accession>A0A1W9Z7U3</accession>
<dbReference type="GO" id="GO:0046872">
    <property type="term" value="F:metal ion binding"/>
    <property type="evidence" value="ECO:0007669"/>
    <property type="project" value="UniProtKB-KW"/>
</dbReference>
<name>A0A1W9Z7U3_MYCAI</name>
<evidence type="ECO:0000259" key="7">
    <source>
        <dbReference type="Pfam" id="PF02668"/>
    </source>
</evidence>
<dbReference type="InterPro" id="IPR051178">
    <property type="entry name" value="TfdA_dioxygenase"/>
</dbReference>
<evidence type="ECO:0000256" key="4">
    <source>
        <dbReference type="ARBA" id="ARBA00022964"/>
    </source>
</evidence>
<protein>
    <recommendedName>
        <fullName evidence="7">TauD/TfdA-like domain-containing protein</fullName>
    </recommendedName>
</protein>
<dbReference type="Proteomes" id="UP000192707">
    <property type="component" value="Unassembled WGS sequence"/>
</dbReference>
<dbReference type="GO" id="GO:0051213">
    <property type="term" value="F:dioxygenase activity"/>
    <property type="evidence" value="ECO:0007669"/>
    <property type="project" value="UniProtKB-KW"/>
</dbReference>
<comment type="similarity">
    <text evidence="2">Belongs to the TfdA dioxygenase family.</text>
</comment>
<sequence length="280" mass="31717">MSLVWTPLKEKIGAEITIDTQALVDGDHAQEIRDLLVKRGVLIVRGANLTDDQQRAFTRTLGDLRLGAVKREGKEGLMKVTMDKQKNPEYAKFFPGTFFWHMDGTYEEIPPFATVLTPHVLSPEGGETEFASNYAAFEDLPDDEQKYLETLQVVHTQFSAMFFAVPDAGLEDWKTWLDYPQPTYPLVWRHQSGRKSLVLGTSASHVVGMHPADSRGLLDRLLVHATQEQYVYRHHWQMGDLLIWDNTGTMHRVRPYDPASGRVLHRFTLNGEEPITAGAA</sequence>
<keyword evidence="9" id="KW-1185">Reference proteome</keyword>
<dbReference type="EMBL" id="MVHG01000088">
    <property type="protein sequence ID" value="ORA08807.1"/>
    <property type="molecule type" value="Genomic_DNA"/>
</dbReference>
<keyword evidence="5" id="KW-0560">Oxidoreductase</keyword>
<evidence type="ECO:0000256" key="2">
    <source>
        <dbReference type="ARBA" id="ARBA00005896"/>
    </source>
</evidence>